<organism evidence="2 3">
    <name type="scientific">Phocaeicola coprophilus DSM 18228 = JCM 13818</name>
    <dbReference type="NCBI Taxonomy" id="547042"/>
    <lineage>
        <taxon>Bacteria</taxon>
        <taxon>Pseudomonadati</taxon>
        <taxon>Bacteroidota</taxon>
        <taxon>Bacteroidia</taxon>
        <taxon>Bacteroidales</taxon>
        <taxon>Bacteroidaceae</taxon>
        <taxon>Phocaeicola</taxon>
    </lineage>
</organism>
<sequence>LLSPLCASGQPDRHARDNKTQLTANILNLPKKARDVLPKSPKRFLSFAETFF</sequence>
<evidence type="ECO:0000256" key="1">
    <source>
        <dbReference type="SAM" id="MobiDB-lite"/>
    </source>
</evidence>
<proteinExistence type="predicted"/>
<feature type="non-terminal residue" evidence="2">
    <location>
        <position position="1"/>
    </location>
</feature>
<keyword evidence="3" id="KW-1185">Reference proteome</keyword>
<evidence type="ECO:0000313" key="3">
    <source>
        <dbReference type="Proteomes" id="UP000014073"/>
    </source>
</evidence>
<accession>S0FBE7</accession>
<dbReference type="HOGENOM" id="CLU_3072992_0_0_10"/>
<dbReference type="EMBL" id="ACBW01000170">
    <property type="protein sequence ID" value="EEF77127.1"/>
    <property type="molecule type" value="Genomic_DNA"/>
</dbReference>
<evidence type="ECO:0000313" key="2">
    <source>
        <dbReference type="EMBL" id="EEF77127.1"/>
    </source>
</evidence>
<name>S0FBE7_9BACT</name>
<gene>
    <name evidence="2" type="ORF">BACCOPRO_02639</name>
</gene>
<comment type="caution">
    <text evidence="2">The sequence shown here is derived from an EMBL/GenBank/DDBJ whole genome shotgun (WGS) entry which is preliminary data.</text>
</comment>
<feature type="region of interest" description="Disordered" evidence="1">
    <location>
        <begin position="1"/>
        <end position="23"/>
    </location>
</feature>
<reference evidence="2 3" key="1">
    <citation type="submission" date="2008-12" db="EMBL/GenBank/DDBJ databases">
        <authorList>
            <person name="Fulton L."/>
            <person name="Clifton S."/>
            <person name="Fulton B."/>
            <person name="Xu J."/>
            <person name="Minx P."/>
            <person name="Pepin K.H."/>
            <person name="Johnson M."/>
            <person name="Bhonagiri V."/>
            <person name="Nash W.E."/>
            <person name="Mardis E.R."/>
            <person name="Wilson R.K."/>
        </authorList>
    </citation>
    <scope>NUCLEOTIDE SEQUENCE [LARGE SCALE GENOMIC DNA]</scope>
    <source>
        <strain evidence="2 3">DSM 18228</strain>
    </source>
</reference>
<dbReference type="AlphaFoldDB" id="S0FBE7"/>
<protein>
    <submittedName>
        <fullName evidence="2">Uncharacterized protein</fullName>
    </submittedName>
</protein>
<dbReference type="Proteomes" id="UP000014073">
    <property type="component" value="Unassembled WGS sequence"/>
</dbReference>